<dbReference type="Proteomes" id="UP000245998">
    <property type="component" value="Unassembled WGS sequence"/>
</dbReference>
<dbReference type="Pfam" id="PF13170">
    <property type="entry name" value="DUF4003"/>
    <property type="match status" value="1"/>
</dbReference>
<dbReference type="OrthoDB" id="1778393at2"/>
<protein>
    <submittedName>
        <fullName evidence="1">DUF4003 domain-containing protein</fullName>
    </submittedName>
</protein>
<evidence type="ECO:0000313" key="1">
    <source>
        <dbReference type="EMBL" id="PWA05141.1"/>
    </source>
</evidence>
<gene>
    <name evidence="1" type="ORF">DCC39_18325</name>
</gene>
<keyword evidence="2" id="KW-1185">Reference proteome</keyword>
<name>A0A2U1JJ31_9BACI</name>
<sequence length="326" mass="37467">MNIEQHVSNYINIYDQLQEKLKWNVTDKRILMTIASLYVMKSKAFHHERFIHISDELKKQSSVFSSMRSYLRYTTAATLDVHFENAVELIPTFFSLYEGFIQAKFQRGNFTYISASVLLTKQSNPSHSKEIISKVKAIYNGMRREHFLLTSASDYPLATLLALENRDGIIQYTENFYRELNNNGFRKGNDLQFLSHILSLNKDESVETLVNRTTRIYDAFKESGLKQKTAYYPLMGMLALLPCEEVNMNIIIQIYEQLNNAKSFKWQKDMNVMLAVCFYVSEKLAHESLIETSIYTTIETILQAQQAVMIATIAAATAASTSNSNS</sequence>
<comment type="caution">
    <text evidence="1">The sequence shown here is derived from an EMBL/GenBank/DDBJ whole genome shotgun (WGS) entry which is preliminary data.</text>
</comment>
<evidence type="ECO:0000313" key="2">
    <source>
        <dbReference type="Proteomes" id="UP000245998"/>
    </source>
</evidence>
<dbReference type="InterPro" id="IPR025062">
    <property type="entry name" value="DUF4003"/>
</dbReference>
<dbReference type="AlphaFoldDB" id="A0A2U1JJ31"/>
<accession>A0A2U1JJ31</accession>
<dbReference type="RefSeq" id="WP_116556331.1">
    <property type="nucleotide sequence ID" value="NZ_QCZG01000076.1"/>
</dbReference>
<reference evidence="1 2" key="1">
    <citation type="submission" date="2018-04" db="EMBL/GenBank/DDBJ databases">
        <title>Camelliibacillus theae gen. nov., sp. nov., isolated from Pu'er tea.</title>
        <authorList>
            <person name="Niu L."/>
        </authorList>
    </citation>
    <scope>NUCLEOTIDE SEQUENCE [LARGE SCALE GENOMIC DNA]</scope>
    <source>
        <strain evidence="1 2">T8</strain>
    </source>
</reference>
<organism evidence="1 2">
    <name type="scientific">Pueribacillus theae</name>
    <dbReference type="NCBI Taxonomy" id="2171751"/>
    <lineage>
        <taxon>Bacteria</taxon>
        <taxon>Bacillati</taxon>
        <taxon>Bacillota</taxon>
        <taxon>Bacilli</taxon>
        <taxon>Bacillales</taxon>
        <taxon>Bacillaceae</taxon>
        <taxon>Pueribacillus</taxon>
    </lineage>
</organism>
<proteinExistence type="predicted"/>
<dbReference type="EMBL" id="QCZG01000076">
    <property type="protein sequence ID" value="PWA05141.1"/>
    <property type="molecule type" value="Genomic_DNA"/>
</dbReference>